<dbReference type="AlphaFoldDB" id="A0A061RYF9"/>
<keyword evidence="1" id="KW-0472">Membrane</keyword>
<sequence length="110" mass="11488">MDESALGEGNVWTSLLLTLLGALGTSLGGLLVVLRPEMPLQELGVLQAFSAGLMLCLSCMELMPVSIGVLGFGAANLCFFAGVLFFAVIVAFIPEPEFGSPESEPEDLPV</sequence>
<feature type="non-terminal residue" evidence="2">
    <location>
        <position position="110"/>
    </location>
</feature>
<keyword evidence="1" id="KW-0812">Transmembrane</keyword>
<evidence type="ECO:0000256" key="1">
    <source>
        <dbReference type="SAM" id="Phobius"/>
    </source>
</evidence>
<feature type="transmembrane region" description="Helical" evidence="1">
    <location>
        <begin position="12"/>
        <end position="33"/>
    </location>
</feature>
<proteinExistence type="predicted"/>
<gene>
    <name evidence="2" type="ORF">TSPGSL018_22337</name>
</gene>
<keyword evidence="1" id="KW-1133">Transmembrane helix</keyword>
<evidence type="ECO:0000313" key="2">
    <source>
        <dbReference type="EMBL" id="JAC75690.1"/>
    </source>
</evidence>
<reference evidence="2" key="1">
    <citation type="submission" date="2014-05" db="EMBL/GenBank/DDBJ databases">
        <title>The transcriptome of the halophilic microalga Tetraselmis sp. GSL018 isolated from the Great Salt Lake, Utah.</title>
        <authorList>
            <person name="Jinkerson R.E."/>
            <person name="D'Adamo S."/>
            <person name="Posewitz M.C."/>
        </authorList>
    </citation>
    <scope>NUCLEOTIDE SEQUENCE</scope>
    <source>
        <strain evidence="2">GSL018</strain>
    </source>
</reference>
<organism evidence="2">
    <name type="scientific">Tetraselmis sp. GSL018</name>
    <dbReference type="NCBI Taxonomy" id="582737"/>
    <lineage>
        <taxon>Eukaryota</taxon>
        <taxon>Viridiplantae</taxon>
        <taxon>Chlorophyta</taxon>
        <taxon>core chlorophytes</taxon>
        <taxon>Chlorodendrophyceae</taxon>
        <taxon>Chlorodendrales</taxon>
        <taxon>Chlorodendraceae</taxon>
        <taxon>Tetraselmis</taxon>
    </lineage>
</organism>
<dbReference type="EMBL" id="GBEZ01009934">
    <property type="protein sequence ID" value="JAC75690.1"/>
    <property type="molecule type" value="Transcribed_RNA"/>
</dbReference>
<protein>
    <submittedName>
        <fullName evidence="2">Uncharacterized protein</fullName>
    </submittedName>
</protein>
<accession>A0A061RYF9</accession>
<feature type="transmembrane region" description="Helical" evidence="1">
    <location>
        <begin position="45"/>
        <end position="63"/>
    </location>
</feature>
<name>A0A061RYF9_9CHLO</name>
<feature type="transmembrane region" description="Helical" evidence="1">
    <location>
        <begin position="69"/>
        <end position="93"/>
    </location>
</feature>